<feature type="compositionally biased region" description="Gly residues" evidence="1">
    <location>
        <begin position="281"/>
        <end position="290"/>
    </location>
</feature>
<feature type="region of interest" description="Disordered" evidence="1">
    <location>
        <begin position="275"/>
        <end position="308"/>
    </location>
</feature>
<evidence type="ECO:0000313" key="4">
    <source>
        <dbReference type="Proteomes" id="UP000006906"/>
    </source>
</evidence>
<feature type="transmembrane region" description="Helical" evidence="2">
    <location>
        <begin position="93"/>
        <end position="114"/>
    </location>
</feature>
<accession>A0A2K3D5S3</accession>
<dbReference type="EMBL" id="CM008973">
    <property type="protein sequence ID" value="PNW75879.1"/>
    <property type="molecule type" value="Genomic_DNA"/>
</dbReference>
<evidence type="ECO:0008006" key="5">
    <source>
        <dbReference type="Google" id="ProtNLM"/>
    </source>
</evidence>
<dbReference type="Gramene" id="PNW75879">
    <property type="protein sequence ID" value="PNW75879"/>
    <property type="gene ID" value="CHLRE_12g556803v5"/>
</dbReference>
<feature type="transmembrane region" description="Helical" evidence="2">
    <location>
        <begin position="126"/>
        <end position="149"/>
    </location>
</feature>
<protein>
    <recommendedName>
        <fullName evidence="5">Transmembrane protein</fullName>
    </recommendedName>
</protein>
<keyword evidence="2" id="KW-0812">Transmembrane</keyword>
<dbReference type="RefSeq" id="XP_042918900.1">
    <property type="nucleotide sequence ID" value="XM_043069101.1"/>
</dbReference>
<feature type="transmembrane region" description="Helical" evidence="2">
    <location>
        <begin position="186"/>
        <end position="212"/>
    </location>
</feature>
<evidence type="ECO:0000256" key="1">
    <source>
        <dbReference type="SAM" id="MobiDB-lite"/>
    </source>
</evidence>
<sequence length="308" mass="32657">MLNFFIAIPMYLLSQHHLVQQPVQVPFPPPPLPATPTLPTAPAAAIPSRASGRLLLQSGGFDAASPPTNMTVTYQCLWSPDGVSSLCKQTEQVFFITIISAILVFTAWMAGPLTALTQEEGPLRPLMLCITVATVACGAILDLIITIVVGEARGVAVAWSAAYRMWDAFASVDAAELPGSWYRNEVHGLTVTVAVVSGLSIPLNPSLLMLFTRAVERYVDRRWPSRIPHDDLSRGGRSAQEVLQEEQAKRRLRLQALGAASAPVGAARAATEGAAIRKSGSGHGGAGAGAGPANRSNRSVSRGQAYQI</sequence>
<gene>
    <name evidence="3" type="ORF">CHLRE_12g556803v5</name>
</gene>
<keyword evidence="2" id="KW-1133">Transmembrane helix</keyword>
<dbReference type="OrthoDB" id="543957at2759"/>
<evidence type="ECO:0000256" key="2">
    <source>
        <dbReference type="SAM" id="Phobius"/>
    </source>
</evidence>
<name>A0A2K3D5S3_CHLRE</name>
<keyword evidence="4" id="KW-1185">Reference proteome</keyword>
<dbReference type="AlphaFoldDB" id="A0A2K3D5S3"/>
<keyword evidence="2" id="KW-0472">Membrane</keyword>
<evidence type="ECO:0000313" key="3">
    <source>
        <dbReference type="EMBL" id="PNW75879.1"/>
    </source>
</evidence>
<feature type="compositionally biased region" description="Polar residues" evidence="1">
    <location>
        <begin position="294"/>
        <end position="308"/>
    </location>
</feature>
<proteinExistence type="predicted"/>
<organism evidence="3 4">
    <name type="scientific">Chlamydomonas reinhardtii</name>
    <name type="common">Chlamydomonas smithii</name>
    <dbReference type="NCBI Taxonomy" id="3055"/>
    <lineage>
        <taxon>Eukaryota</taxon>
        <taxon>Viridiplantae</taxon>
        <taxon>Chlorophyta</taxon>
        <taxon>core chlorophytes</taxon>
        <taxon>Chlorophyceae</taxon>
        <taxon>CS clade</taxon>
        <taxon>Chlamydomonadales</taxon>
        <taxon>Chlamydomonadaceae</taxon>
        <taxon>Chlamydomonas</taxon>
    </lineage>
</organism>
<dbReference type="GeneID" id="66055845"/>
<dbReference type="Proteomes" id="UP000006906">
    <property type="component" value="Chromosome 12"/>
</dbReference>
<dbReference type="InParanoid" id="A0A2K3D5S3"/>
<reference evidence="3 4" key="1">
    <citation type="journal article" date="2007" name="Science">
        <title>The Chlamydomonas genome reveals the evolution of key animal and plant functions.</title>
        <authorList>
            <person name="Merchant S.S."/>
            <person name="Prochnik S.E."/>
            <person name="Vallon O."/>
            <person name="Harris E.H."/>
            <person name="Karpowicz S.J."/>
            <person name="Witman G.B."/>
            <person name="Terry A."/>
            <person name="Salamov A."/>
            <person name="Fritz-Laylin L.K."/>
            <person name="Marechal-Drouard L."/>
            <person name="Marshall W.F."/>
            <person name="Qu L.H."/>
            <person name="Nelson D.R."/>
            <person name="Sanderfoot A.A."/>
            <person name="Spalding M.H."/>
            <person name="Kapitonov V.V."/>
            <person name="Ren Q."/>
            <person name="Ferris P."/>
            <person name="Lindquist E."/>
            <person name="Shapiro H."/>
            <person name="Lucas S.M."/>
            <person name="Grimwood J."/>
            <person name="Schmutz J."/>
            <person name="Cardol P."/>
            <person name="Cerutti H."/>
            <person name="Chanfreau G."/>
            <person name="Chen C.L."/>
            <person name="Cognat V."/>
            <person name="Croft M.T."/>
            <person name="Dent R."/>
            <person name="Dutcher S."/>
            <person name="Fernandez E."/>
            <person name="Fukuzawa H."/>
            <person name="Gonzalez-Ballester D."/>
            <person name="Gonzalez-Halphen D."/>
            <person name="Hallmann A."/>
            <person name="Hanikenne M."/>
            <person name="Hippler M."/>
            <person name="Inwood W."/>
            <person name="Jabbari K."/>
            <person name="Kalanon M."/>
            <person name="Kuras R."/>
            <person name="Lefebvre P.A."/>
            <person name="Lemaire S.D."/>
            <person name="Lobanov A.V."/>
            <person name="Lohr M."/>
            <person name="Manuell A."/>
            <person name="Meier I."/>
            <person name="Mets L."/>
            <person name="Mittag M."/>
            <person name="Mittelmeier T."/>
            <person name="Moroney J.V."/>
            <person name="Moseley J."/>
            <person name="Napoli C."/>
            <person name="Nedelcu A.M."/>
            <person name="Niyogi K."/>
            <person name="Novoselov S.V."/>
            <person name="Paulsen I.T."/>
            <person name="Pazour G."/>
            <person name="Purton S."/>
            <person name="Ral J.P."/>
            <person name="Riano-Pachon D.M."/>
            <person name="Riekhof W."/>
            <person name="Rymarquis L."/>
            <person name="Schroda M."/>
            <person name="Stern D."/>
            <person name="Umen J."/>
            <person name="Willows R."/>
            <person name="Wilson N."/>
            <person name="Zimmer S.L."/>
            <person name="Allmer J."/>
            <person name="Balk J."/>
            <person name="Bisova K."/>
            <person name="Chen C.J."/>
            <person name="Elias M."/>
            <person name="Gendler K."/>
            <person name="Hauser C."/>
            <person name="Lamb M.R."/>
            <person name="Ledford H."/>
            <person name="Long J.C."/>
            <person name="Minagawa J."/>
            <person name="Page M.D."/>
            <person name="Pan J."/>
            <person name="Pootakham W."/>
            <person name="Roje S."/>
            <person name="Rose A."/>
            <person name="Stahlberg E."/>
            <person name="Terauchi A.M."/>
            <person name="Yang P."/>
            <person name="Ball S."/>
            <person name="Bowler C."/>
            <person name="Dieckmann C.L."/>
            <person name="Gladyshev V.N."/>
            <person name="Green P."/>
            <person name="Jorgensen R."/>
            <person name="Mayfield S."/>
            <person name="Mueller-Roeber B."/>
            <person name="Rajamani S."/>
            <person name="Sayre R.T."/>
            <person name="Brokstein P."/>
            <person name="Dubchak I."/>
            <person name="Goodstein D."/>
            <person name="Hornick L."/>
            <person name="Huang Y.W."/>
            <person name="Jhaveri J."/>
            <person name="Luo Y."/>
            <person name="Martinez D."/>
            <person name="Ngau W.C."/>
            <person name="Otillar B."/>
            <person name="Poliakov A."/>
            <person name="Porter A."/>
            <person name="Szajkowski L."/>
            <person name="Werner G."/>
            <person name="Zhou K."/>
            <person name="Grigoriev I.V."/>
            <person name="Rokhsar D.S."/>
            <person name="Grossman A.R."/>
        </authorList>
    </citation>
    <scope>NUCLEOTIDE SEQUENCE [LARGE SCALE GENOMIC DNA]</scope>
    <source>
        <strain evidence="4">CC-503</strain>
    </source>
</reference>
<dbReference type="KEGG" id="cre:CHLRE_12g556803v5"/>